<dbReference type="HOGENOM" id="CLU_1004388_0_0_12"/>
<proteinExistence type="predicted"/>
<dbReference type="AlphaFoldDB" id="G0G9Y4"/>
<keyword evidence="3" id="KW-1185">Reference proteome</keyword>
<dbReference type="SUPFAM" id="SSF55729">
    <property type="entry name" value="Acyl-CoA N-acyltransferases (Nat)"/>
    <property type="match status" value="1"/>
</dbReference>
<gene>
    <name evidence="2" type="ordered locus">Spith_1408</name>
</gene>
<dbReference type="OrthoDB" id="9796919at2"/>
<dbReference type="GO" id="GO:0016747">
    <property type="term" value="F:acyltransferase activity, transferring groups other than amino-acyl groups"/>
    <property type="evidence" value="ECO:0007669"/>
    <property type="project" value="InterPro"/>
</dbReference>
<dbReference type="Gene3D" id="3.40.630.30">
    <property type="match status" value="1"/>
</dbReference>
<dbReference type="Pfam" id="PF00583">
    <property type="entry name" value="Acetyltransf_1"/>
    <property type="match status" value="1"/>
</dbReference>
<dbReference type="EMBL" id="CP002903">
    <property type="protein sequence ID" value="AEJ61672.1"/>
    <property type="molecule type" value="Genomic_DNA"/>
</dbReference>
<sequence length="277" mass="31293">MSVVPLDLRDETLRRWVTDLLTRREWECVYLSSRTLVEAEACPGRRLWGIFRDGRLGGVILLDHGSLFPYLPEVGYLEPDEEAALRSEIRREGNRCLGLLSEVEKLLPLFASPPEVFREYDLMLRTRTSPPPEPAVPLVIRPALASDIPALYQLQEGYEKEEVLYDPRLFSPLHCFATIRHLLRDQILYLACTGDTVVAKAGTNARGLTVDQVGGVYTLPAWRGKRIAQALVHTISRTSETLGKKVCLFVRKGHTIARHAYEKVGFEVVGEFGIAYF</sequence>
<dbReference type="Proteomes" id="UP000007254">
    <property type="component" value="Chromosome"/>
</dbReference>
<accession>G0G9Y4</accession>
<dbReference type="PROSITE" id="PS51186">
    <property type="entry name" value="GNAT"/>
    <property type="match status" value="1"/>
</dbReference>
<protein>
    <submittedName>
        <fullName evidence="2">GCN5-related N-acetyltransferase</fullName>
    </submittedName>
</protein>
<dbReference type="STRING" id="869211.Spith_1408"/>
<dbReference type="KEGG" id="stq:Spith_1408"/>
<name>G0G9Y4_WINT7</name>
<feature type="domain" description="N-acetyltransferase" evidence="1">
    <location>
        <begin position="138"/>
        <end position="277"/>
    </location>
</feature>
<evidence type="ECO:0000313" key="3">
    <source>
        <dbReference type="Proteomes" id="UP000007254"/>
    </source>
</evidence>
<organism evidence="2 3">
    <name type="scientific">Winmispira thermophila (strain ATCC 700085 / DSM 6578 / Z-1203)</name>
    <name type="common">Spirochaeta thermophila</name>
    <dbReference type="NCBI Taxonomy" id="869211"/>
    <lineage>
        <taxon>Bacteria</taxon>
        <taxon>Pseudomonadati</taxon>
        <taxon>Spirochaetota</taxon>
        <taxon>Spirochaetia</taxon>
        <taxon>Winmispirales</taxon>
        <taxon>Winmispiraceae</taxon>
        <taxon>Winmispira</taxon>
    </lineage>
</organism>
<dbReference type="RefSeq" id="WP_014625007.1">
    <property type="nucleotide sequence ID" value="NC_017583.1"/>
</dbReference>
<evidence type="ECO:0000313" key="2">
    <source>
        <dbReference type="EMBL" id="AEJ61672.1"/>
    </source>
</evidence>
<dbReference type="InterPro" id="IPR016181">
    <property type="entry name" value="Acyl_CoA_acyltransferase"/>
</dbReference>
<dbReference type="InterPro" id="IPR000182">
    <property type="entry name" value="GNAT_dom"/>
</dbReference>
<evidence type="ECO:0000259" key="1">
    <source>
        <dbReference type="PROSITE" id="PS51186"/>
    </source>
</evidence>
<reference evidence="2 3" key="1">
    <citation type="submission" date="2011-06" db="EMBL/GenBank/DDBJ databases">
        <title>The complete genome of Spirochaeta thermophila DSM 6578.</title>
        <authorList>
            <consortium name="US DOE Joint Genome Institute (JGI-PGF)"/>
            <person name="Lucas S."/>
            <person name="Lapidus A."/>
            <person name="Bruce D."/>
            <person name="Goodwin L."/>
            <person name="Pitluck S."/>
            <person name="Peters L."/>
            <person name="Kyrpides N."/>
            <person name="Mavromatis K."/>
            <person name="Ivanova N."/>
            <person name="Mikailova N."/>
            <person name="Pagani I."/>
            <person name="Chertkov O."/>
            <person name="Detter J.C."/>
            <person name="Tapia R."/>
            <person name="Han C."/>
            <person name="Land M."/>
            <person name="Hauser L."/>
            <person name="Markowitz V."/>
            <person name="Cheng J.-F."/>
            <person name="Hugenholtz P."/>
            <person name="Woyke T."/>
            <person name="Wu D."/>
            <person name="Spring S."/>
            <person name="Merkhoffer B."/>
            <person name="Schneider S."/>
            <person name="Klenk H.-P."/>
            <person name="Eisen J.A."/>
        </authorList>
    </citation>
    <scope>NUCLEOTIDE SEQUENCE [LARGE SCALE GENOMIC DNA]</scope>
    <source>
        <strain evidence="3">ATCC 700085 / DSM 6578 / Z-1203</strain>
    </source>
</reference>